<dbReference type="EMBL" id="JAUIRO010000003">
    <property type="protein sequence ID" value="KAK0723367.1"/>
    <property type="molecule type" value="Genomic_DNA"/>
</dbReference>
<dbReference type="Proteomes" id="UP001172101">
    <property type="component" value="Unassembled WGS sequence"/>
</dbReference>
<feature type="domain" description="Mannosylglycerate hydrolase MGH1-like glycoside hydrolase" evidence="5">
    <location>
        <begin position="32"/>
        <end position="419"/>
    </location>
</feature>
<dbReference type="GO" id="GO:0005789">
    <property type="term" value="C:endoplasmic reticulum membrane"/>
    <property type="evidence" value="ECO:0007669"/>
    <property type="project" value="UniProtKB-SubCell"/>
</dbReference>
<protein>
    <recommendedName>
        <fullName evidence="4">Mannosyl-oligosaccharide glucosidase</fullName>
        <ecNumber evidence="4">3.2.1.106</ecNumber>
    </recommendedName>
    <alternativeName>
        <fullName evidence="4">Glucosidase I</fullName>
    </alternativeName>
</protein>
<reference evidence="6" key="1">
    <citation type="submission" date="2023-06" db="EMBL/GenBank/DDBJ databases">
        <title>Genome-scale phylogeny and comparative genomics of the fungal order Sordariales.</title>
        <authorList>
            <consortium name="Lawrence Berkeley National Laboratory"/>
            <person name="Hensen N."/>
            <person name="Bonometti L."/>
            <person name="Westerberg I."/>
            <person name="Brannstrom I.O."/>
            <person name="Guillou S."/>
            <person name="Cros-Aarteil S."/>
            <person name="Calhoun S."/>
            <person name="Haridas S."/>
            <person name="Kuo A."/>
            <person name="Mondo S."/>
            <person name="Pangilinan J."/>
            <person name="Riley R."/>
            <person name="LaButti K."/>
            <person name="Andreopoulos B."/>
            <person name="Lipzen A."/>
            <person name="Chen C."/>
            <person name="Yanf M."/>
            <person name="Daum C."/>
            <person name="Ng V."/>
            <person name="Clum A."/>
            <person name="Steindorff A."/>
            <person name="Ohm R."/>
            <person name="Martin F."/>
            <person name="Silar P."/>
            <person name="Natvig D."/>
            <person name="Lalanne C."/>
            <person name="Gautier V."/>
            <person name="Ament-velasquez S.L."/>
            <person name="Kruys A."/>
            <person name="Hutchinson M.I."/>
            <person name="Powell A.J."/>
            <person name="Barry K."/>
            <person name="Miller A.N."/>
            <person name="Grigoriev I.V."/>
            <person name="Debuchy R."/>
            <person name="Gladieux P."/>
            <person name="Thoren M.H."/>
            <person name="Johannesson H."/>
        </authorList>
    </citation>
    <scope>NUCLEOTIDE SEQUENCE</scope>
    <source>
        <strain evidence="6">SMH2392-1A</strain>
    </source>
</reference>
<comment type="caution">
    <text evidence="6">The sequence shown here is derived from an EMBL/GenBank/DDBJ whole genome shotgun (WGS) entry which is preliminary data.</text>
</comment>
<dbReference type="InterPro" id="IPR054491">
    <property type="entry name" value="MGH1-like_GH"/>
</dbReference>
<name>A0AA40E379_9PEZI</name>
<dbReference type="InterPro" id="IPR004888">
    <property type="entry name" value="Glycoside_hydrolase_63"/>
</dbReference>
<dbReference type="Gene3D" id="1.50.10.10">
    <property type="match status" value="1"/>
</dbReference>
<evidence type="ECO:0000313" key="6">
    <source>
        <dbReference type="EMBL" id="KAK0723367.1"/>
    </source>
</evidence>
<evidence type="ECO:0000259" key="5">
    <source>
        <dbReference type="Pfam" id="PF22422"/>
    </source>
</evidence>
<comment type="pathway">
    <text evidence="4">Glycan metabolism; N-glycan degradation.</text>
</comment>
<keyword evidence="4" id="KW-0325">Glycoprotein</keyword>
<evidence type="ECO:0000256" key="1">
    <source>
        <dbReference type="ARBA" id="ARBA00010833"/>
    </source>
</evidence>
<comment type="catalytic activity">
    <reaction evidence="4">
        <text>N(4)-(alpha-D-Glc-(1-&gt;2)-alpha-D-Glc-(1-&gt;3)-alpha-D-Glc-(1-&gt;3)-alpha-D-Man-(1-&gt;2)-alpha-D-Man-(1-&gt;2)-alpha-D-Man-(1-&gt;3)-[alpha-D-Man-(1-&gt;2)-alpha-D-Man-(1-&gt;3)-[alpha-D-Man-(1-&gt;2)-alpha-D-Man-(1-&gt;6)]-alpha-D-Man-(1-&gt;6)]-beta-D-Man-(1-&gt;4)-beta-D-GlcNAc-(1-&gt;4)-beta-D-GlcNAc)-L-asparaginyl-[protein] + H2O = N(4)-(alpha-D-Glc-(1-&gt;3)-alpha-D-Glc-(1-&gt;3)-alpha-D-Man-(1-&gt;2)-alpha-D-Man-(1-&gt;2)-alpha-D-Man-(1-&gt;3)-[alpha-D-Man-(1-&gt;2)-alpha-D-Man-(1-&gt;3)-[alpha-D-Man-(1-&gt;2)-alpha-D-Man-(1-&gt;6)]-alpha-D-Man-(1-&gt;6)]-beta-D-Man-(1-&gt;4)-beta-D-GlcNAc-(1-&gt;4)-beta-D-GlcNAc)-L-asparaginyl-[protein] + beta-D-glucose</text>
        <dbReference type="Rhea" id="RHEA:55988"/>
        <dbReference type="Rhea" id="RHEA-COMP:12806"/>
        <dbReference type="Rhea" id="RHEA-COMP:14355"/>
        <dbReference type="ChEBI" id="CHEBI:15377"/>
        <dbReference type="ChEBI" id="CHEBI:15903"/>
        <dbReference type="ChEBI" id="CHEBI:59082"/>
        <dbReference type="ChEBI" id="CHEBI:132537"/>
        <dbReference type="EC" id="3.2.1.106"/>
    </reaction>
</comment>
<organism evidence="6 7">
    <name type="scientific">Lasiosphaeria miniovina</name>
    <dbReference type="NCBI Taxonomy" id="1954250"/>
    <lineage>
        <taxon>Eukaryota</taxon>
        <taxon>Fungi</taxon>
        <taxon>Dikarya</taxon>
        <taxon>Ascomycota</taxon>
        <taxon>Pezizomycotina</taxon>
        <taxon>Sordariomycetes</taxon>
        <taxon>Sordariomycetidae</taxon>
        <taxon>Sordariales</taxon>
        <taxon>Lasiosphaeriaceae</taxon>
        <taxon>Lasiosphaeria</taxon>
    </lineage>
</organism>
<dbReference type="GO" id="GO:0006487">
    <property type="term" value="P:protein N-linked glycosylation"/>
    <property type="evidence" value="ECO:0007669"/>
    <property type="project" value="UniProtKB-UniRule"/>
</dbReference>
<comment type="similarity">
    <text evidence="1 4">Belongs to the glycosyl hydrolase 63 family.</text>
</comment>
<accession>A0AA40E379</accession>
<dbReference type="PANTHER" id="PTHR10412">
    <property type="entry name" value="MANNOSYL-OLIGOSACCHARIDE GLUCOSIDASE"/>
    <property type="match status" value="1"/>
</dbReference>
<dbReference type="InterPro" id="IPR012341">
    <property type="entry name" value="6hp_glycosidase-like_sf"/>
</dbReference>
<dbReference type="GO" id="GO:0009311">
    <property type="term" value="P:oligosaccharide metabolic process"/>
    <property type="evidence" value="ECO:0007669"/>
    <property type="project" value="UniProtKB-UniRule"/>
</dbReference>
<sequence length="435" mass="47460">MPPPDNKFVAKAKAILEANDRNGYTVPTHRLYPFQWNWDSAFVAMGFAQFDVDRAFRELERLVEGQWADGMIPHIVFHDLSGADSYYPGPAVWGTSHTVATSGITQPPVFAIALRAVHDAAAAVDPAAANARTLPLYEAALKWQRWWYAARDPENTGLVALLHPWESGSDNSPAWDIALARVPTTTIKPVVRKDTNHVAAAMRPHDQDYARFIHLVETYADAGWDPAQQWATAPFKIAEIQTTAILLKAGEDLARFAADFGRASDAADLAALNARTRAALLAQWRPALNRFVSRDLVSGADVDASTHAGFVPVLALDLDAPVARAMVAEMARWSAGKLGGLPTTEPGTPIWEPKRYWRGPVWAVINWLLINGLHRNAHPAFADQLREATLAVIETTAGFAEYFDPDTGEGCGGGDFSWTAAAYLCLRGVDRGDGS</sequence>
<dbReference type="EC" id="3.2.1.106" evidence="4"/>
<dbReference type="GeneID" id="85329839"/>
<comment type="subcellular location">
    <subcellularLocation>
        <location evidence="4">Endoplasmic reticulum membrane</location>
        <topology evidence="4">Single-pass type II membrane protein</topology>
    </subcellularLocation>
</comment>
<dbReference type="SUPFAM" id="SSF48208">
    <property type="entry name" value="Six-hairpin glycosidases"/>
    <property type="match status" value="1"/>
</dbReference>
<dbReference type="PANTHER" id="PTHR10412:SF11">
    <property type="entry name" value="MANNOSYL-OLIGOSACCHARIDE GLUCOSIDASE"/>
    <property type="match status" value="1"/>
</dbReference>
<dbReference type="Pfam" id="PF22422">
    <property type="entry name" value="MGH1-like_GH"/>
    <property type="match status" value="1"/>
</dbReference>
<dbReference type="RefSeq" id="XP_060299291.1">
    <property type="nucleotide sequence ID" value="XM_060446569.1"/>
</dbReference>
<evidence type="ECO:0000256" key="4">
    <source>
        <dbReference type="RuleBase" id="RU369107"/>
    </source>
</evidence>
<dbReference type="GO" id="GO:0004573">
    <property type="term" value="F:Glc3Man9GlcNAc2 oligosaccharide glucosidase activity"/>
    <property type="evidence" value="ECO:0007669"/>
    <property type="project" value="UniProtKB-UniRule"/>
</dbReference>
<gene>
    <name evidence="6" type="ORF">B0T26DRAFT_773123</name>
</gene>
<keyword evidence="7" id="KW-1185">Reference proteome</keyword>
<comment type="function">
    <text evidence="4">Cleaves the distal alpha 1,2-linked glucose residue from the Glc(3)Man(9)GlcNAc(2) oligosaccharide precursor.</text>
</comment>
<proteinExistence type="inferred from homology"/>
<dbReference type="InterPro" id="IPR008928">
    <property type="entry name" value="6-hairpin_glycosidase_sf"/>
</dbReference>
<keyword evidence="2 4" id="KW-0378">Hydrolase</keyword>
<evidence type="ECO:0000313" key="7">
    <source>
        <dbReference type="Proteomes" id="UP001172101"/>
    </source>
</evidence>
<keyword evidence="3 4" id="KW-0326">Glycosidase</keyword>
<evidence type="ECO:0000256" key="3">
    <source>
        <dbReference type="ARBA" id="ARBA00023295"/>
    </source>
</evidence>
<evidence type="ECO:0000256" key="2">
    <source>
        <dbReference type="ARBA" id="ARBA00022801"/>
    </source>
</evidence>
<dbReference type="AlphaFoldDB" id="A0AA40E379"/>
<keyword evidence="4" id="KW-0256">Endoplasmic reticulum</keyword>